<evidence type="ECO:0000313" key="16">
    <source>
        <dbReference type="Proteomes" id="UP000772434"/>
    </source>
</evidence>
<dbReference type="GO" id="GO:0016705">
    <property type="term" value="F:oxidoreductase activity, acting on paired donors, with incorporation or reduction of molecular oxygen"/>
    <property type="evidence" value="ECO:0007669"/>
    <property type="project" value="InterPro"/>
</dbReference>
<feature type="transmembrane region" description="Helical" evidence="14">
    <location>
        <begin position="6"/>
        <end position="26"/>
    </location>
</feature>
<dbReference type="GO" id="GO:0004497">
    <property type="term" value="F:monooxygenase activity"/>
    <property type="evidence" value="ECO:0007669"/>
    <property type="project" value="UniProtKB-KW"/>
</dbReference>
<dbReference type="OrthoDB" id="1470350at2759"/>
<dbReference type="PANTHER" id="PTHR24305:SF166">
    <property type="entry name" value="CYTOCHROME P450 12A4, MITOCHONDRIAL-RELATED"/>
    <property type="match status" value="1"/>
</dbReference>
<dbReference type="AlphaFoldDB" id="A0A9P5PS42"/>
<comment type="cofactor">
    <cofactor evidence="1 13">
        <name>heme</name>
        <dbReference type="ChEBI" id="CHEBI:30413"/>
    </cofactor>
</comment>
<dbReference type="InterPro" id="IPR001128">
    <property type="entry name" value="Cyt_P450"/>
</dbReference>
<keyword evidence="9" id="KW-0560">Oxidoreductase</keyword>
<evidence type="ECO:0000256" key="6">
    <source>
        <dbReference type="ARBA" id="ARBA00022692"/>
    </source>
</evidence>
<evidence type="ECO:0000256" key="9">
    <source>
        <dbReference type="ARBA" id="ARBA00023002"/>
    </source>
</evidence>
<dbReference type="SUPFAM" id="SSF48264">
    <property type="entry name" value="Cytochrome P450"/>
    <property type="match status" value="1"/>
</dbReference>
<evidence type="ECO:0000256" key="14">
    <source>
        <dbReference type="SAM" id="Phobius"/>
    </source>
</evidence>
<comment type="subcellular location">
    <subcellularLocation>
        <location evidence="2">Membrane</location>
    </subcellularLocation>
</comment>
<protein>
    <submittedName>
        <fullName evidence="15">Cytochrome P450</fullName>
    </submittedName>
</protein>
<dbReference type="PRINTS" id="PR00463">
    <property type="entry name" value="EP450I"/>
</dbReference>
<keyword evidence="11" id="KW-0503">Monooxygenase</keyword>
<dbReference type="GO" id="GO:0016020">
    <property type="term" value="C:membrane"/>
    <property type="evidence" value="ECO:0007669"/>
    <property type="project" value="UniProtKB-SubCell"/>
</dbReference>
<evidence type="ECO:0000313" key="15">
    <source>
        <dbReference type="EMBL" id="KAF9068334.1"/>
    </source>
</evidence>
<dbReference type="Pfam" id="PF00067">
    <property type="entry name" value="p450"/>
    <property type="match status" value="1"/>
</dbReference>
<evidence type="ECO:0000256" key="11">
    <source>
        <dbReference type="ARBA" id="ARBA00023033"/>
    </source>
</evidence>
<organism evidence="15 16">
    <name type="scientific">Rhodocollybia butyracea</name>
    <dbReference type="NCBI Taxonomy" id="206335"/>
    <lineage>
        <taxon>Eukaryota</taxon>
        <taxon>Fungi</taxon>
        <taxon>Dikarya</taxon>
        <taxon>Basidiomycota</taxon>
        <taxon>Agaricomycotina</taxon>
        <taxon>Agaricomycetes</taxon>
        <taxon>Agaricomycetidae</taxon>
        <taxon>Agaricales</taxon>
        <taxon>Marasmiineae</taxon>
        <taxon>Omphalotaceae</taxon>
        <taxon>Rhodocollybia</taxon>
    </lineage>
</organism>
<keyword evidence="5 13" id="KW-0349">Heme</keyword>
<dbReference type="EMBL" id="JADNRY010000062">
    <property type="protein sequence ID" value="KAF9068334.1"/>
    <property type="molecule type" value="Genomic_DNA"/>
</dbReference>
<evidence type="ECO:0000256" key="13">
    <source>
        <dbReference type="PIRSR" id="PIRSR602401-1"/>
    </source>
</evidence>
<dbReference type="InterPro" id="IPR002401">
    <property type="entry name" value="Cyt_P450_E_grp-I"/>
</dbReference>
<evidence type="ECO:0000256" key="3">
    <source>
        <dbReference type="ARBA" id="ARBA00004721"/>
    </source>
</evidence>
<dbReference type="PRINTS" id="PR00385">
    <property type="entry name" value="P450"/>
</dbReference>
<name>A0A9P5PS42_9AGAR</name>
<keyword evidence="16" id="KW-1185">Reference proteome</keyword>
<keyword evidence="6 14" id="KW-0812">Transmembrane</keyword>
<dbReference type="Gene3D" id="1.10.630.10">
    <property type="entry name" value="Cytochrome P450"/>
    <property type="match status" value="1"/>
</dbReference>
<evidence type="ECO:0000256" key="1">
    <source>
        <dbReference type="ARBA" id="ARBA00001971"/>
    </source>
</evidence>
<dbReference type="InterPro" id="IPR050121">
    <property type="entry name" value="Cytochrome_P450_monoxygenase"/>
</dbReference>
<keyword evidence="10 13" id="KW-0408">Iron</keyword>
<evidence type="ECO:0000256" key="8">
    <source>
        <dbReference type="ARBA" id="ARBA00022989"/>
    </source>
</evidence>
<proteinExistence type="inferred from homology"/>
<keyword evidence="12 14" id="KW-0472">Membrane</keyword>
<evidence type="ECO:0000256" key="5">
    <source>
        <dbReference type="ARBA" id="ARBA00022617"/>
    </source>
</evidence>
<evidence type="ECO:0000256" key="4">
    <source>
        <dbReference type="ARBA" id="ARBA00010617"/>
    </source>
</evidence>
<keyword evidence="8 14" id="KW-1133">Transmembrane helix</keyword>
<sequence length="497" mass="55610">MINNSYSFLLSVFVVLGTSYLFWSYVQLKRRTMQKLPMIFSHQTSWIWGDEFEIFQHEASEMYVKWAESFGLMYRVKAALFQSDIVIVGDNSAAHHIFQNSDSYGKAPGFLRIVSRLVGKGLLCAEGEVHKYQRRQLAPAFTSSSVEAMADDIFFCVDKMAQNLRSTLRGVDSVVDLVPVMSACTLDIIGRVGFGHDFEGGKSTEAKAISAAWHQDVIMSRTFAGFLAPILINVFPWITRLPIPAFRDSVTKQIVYKLADKLLIDDSKNMGGNDILSILLNINQTSEEESRLTTTELLDNITTFFVAGHETSAVTTDFILLNLARNPSMQDKLRREVRTVTSSDYSHIVELEYLSAVVREGLRLHPVARPTERIAAHDDVIPLSQPIRTGSGEMISSLTIKAGQVFWIPWALLNVNKQVWGNNGDKFLPERWIEPGGIPSADKLPHGPWAGVSSFSDGPGSCIGFRLGELLAYFSLFCTIFVLNARSELLSSQLYWN</sequence>
<dbReference type="GO" id="GO:0020037">
    <property type="term" value="F:heme binding"/>
    <property type="evidence" value="ECO:0007669"/>
    <property type="project" value="InterPro"/>
</dbReference>
<comment type="pathway">
    <text evidence="3">Secondary metabolite biosynthesis; terpenoid biosynthesis.</text>
</comment>
<comment type="similarity">
    <text evidence="4">Belongs to the cytochrome P450 family.</text>
</comment>
<evidence type="ECO:0000256" key="2">
    <source>
        <dbReference type="ARBA" id="ARBA00004370"/>
    </source>
</evidence>
<evidence type="ECO:0000256" key="7">
    <source>
        <dbReference type="ARBA" id="ARBA00022723"/>
    </source>
</evidence>
<keyword evidence="7 13" id="KW-0479">Metal-binding</keyword>
<comment type="caution">
    <text evidence="15">The sequence shown here is derived from an EMBL/GenBank/DDBJ whole genome shotgun (WGS) entry which is preliminary data.</text>
</comment>
<evidence type="ECO:0000256" key="12">
    <source>
        <dbReference type="ARBA" id="ARBA00023136"/>
    </source>
</evidence>
<accession>A0A9P5PS42</accession>
<gene>
    <name evidence="15" type="ORF">BDP27DRAFT_1327473</name>
</gene>
<feature type="binding site" description="axial binding residue" evidence="13">
    <location>
        <position position="462"/>
    </location>
    <ligand>
        <name>heme</name>
        <dbReference type="ChEBI" id="CHEBI:30413"/>
    </ligand>
    <ligandPart>
        <name>Fe</name>
        <dbReference type="ChEBI" id="CHEBI:18248"/>
    </ligandPart>
</feature>
<dbReference type="PANTHER" id="PTHR24305">
    <property type="entry name" value="CYTOCHROME P450"/>
    <property type="match status" value="1"/>
</dbReference>
<dbReference type="GO" id="GO:0005506">
    <property type="term" value="F:iron ion binding"/>
    <property type="evidence" value="ECO:0007669"/>
    <property type="project" value="InterPro"/>
</dbReference>
<dbReference type="Proteomes" id="UP000772434">
    <property type="component" value="Unassembled WGS sequence"/>
</dbReference>
<reference evidence="15" key="1">
    <citation type="submission" date="2020-11" db="EMBL/GenBank/DDBJ databases">
        <authorList>
            <consortium name="DOE Joint Genome Institute"/>
            <person name="Ahrendt S."/>
            <person name="Riley R."/>
            <person name="Andreopoulos W."/>
            <person name="Labutti K."/>
            <person name="Pangilinan J."/>
            <person name="Ruiz-Duenas F.J."/>
            <person name="Barrasa J.M."/>
            <person name="Sanchez-Garcia M."/>
            <person name="Camarero S."/>
            <person name="Miyauchi S."/>
            <person name="Serrano A."/>
            <person name="Linde D."/>
            <person name="Babiker R."/>
            <person name="Drula E."/>
            <person name="Ayuso-Fernandez I."/>
            <person name="Pacheco R."/>
            <person name="Padilla G."/>
            <person name="Ferreira P."/>
            <person name="Barriuso J."/>
            <person name="Kellner H."/>
            <person name="Castanera R."/>
            <person name="Alfaro M."/>
            <person name="Ramirez L."/>
            <person name="Pisabarro A.G."/>
            <person name="Kuo A."/>
            <person name="Tritt A."/>
            <person name="Lipzen A."/>
            <person name="He G."/>
            <person name="Yan M."/>
            <person name="Ng V."/>
            <person name="Cullen D."/>
            <person name="Martin F."/>
            <person name="Rosso M.-N."/>
            <person name="Henrissat B."/>
            <person name="Hibbett D."/>
            <person name="Martinez A.T."/>
            <person name="Grigoriev I.V."/>
        </authorList>
    </citation>
    <scope>NUCLEOTIDE SEQUENCE</scope>
    <source>
        <strain evidence="15">AH 40177</strain>
    </source>
</reference>
<evidence type="ECO:0000256" key="10">
    <source>
        <dbReference type="ARBA" id="ARBA00023004"/>
    </source>
</evidence>
<dbReference type="InterPro" id="IPR036396">
    <property type="entry name" value="Cyt_P450_sf"/>
</dbReference>